<evidence type="ECO:0000313" key="5">
    <source>
        <dbReference type="RGD" id="9472653"/>
    </source>
</evidence>
<evidence type="ECO:0000313" key="4">
    <source>
        <dbReference type="RGD" id="9116417"/>
    </source>
</evidence>
<reference evidence="2" key="3">
    <citation type="submission" date="2025-09" db="UniProtKB">
        <authorList>
            <consortium name="Ensembl"/>
        </authorList>
    </citation>
    <scope>IDENTIFICATION</scope>
    <source>
        <strain evidence="2">Brown Norway</strain>
    </source>
</reference>
<accession>A0A8I6ADJ2</accession>
<dbReference type="AGR" id="RGD:9116417"/>
<dbReference type="RefSeq" id="XP_038966859.1">
    <property type="nucleotide sequence ID" value="XM_039110931.2"/>
</dbReference>
<dbReference type="GeneID" id="103692302"/>
<organism evidence="2 3">
    <name type="scientific">Rattus norvegicus</name>
    <name type="common">Rat</name>
    <dbReference type="NCBI Taxonomy" id="10116"/>
    <lineage>
        <taxon>Eukaryota</taxon>
        <taxon>Metazoa</taxon>
        <taxon>Chordata</taxon>
        <taxon>Craniata</taxon>
        <taxon>Vertebrata</taxon>
        <taxon>Euteleostomi</taxon>
        <taxon>Mammalia</taxon>
        <taxon>Eutheria</taxon>
        <taxon>Euarchontoglires</taxon>
        <taxon>Glires</taxon>
        <taxon>Rodentia</taxon>
        <taxon>Myomorpha</taxon>
        <taxon>Muroidea</taxon>
        <taxon>Muridae</taxon>
        <taxon>Murinae</taxon>
        <taxon>Rattus</taxon>
    </lineage>
</organism>
<dbReference type="GeneTree" id="ENSGT00940000153178"/>
<dbReference type="RGD" id="9472653">
    <property type="gene designation" value="Dlg5l7"/>
</dbReference>
<evidence type="ECO:0000313" key="2">
    <source>
        <dbReference type="Ensembl" id="ENSRNOP00000092194.2"/>
    </source>
</evidence>
<dbReference type="AGR" id="RGD:9472653"/>
<dbReference type="RefSeq" id="XP_063117329.1">
    <property type="nucleotide sequence ID" value="XM_063261259.1"/>
</dbReference>
<keyword evidence="3" id="KW-1185">Reference proteome</keyword>
<protein>
    <submittedName>
        <fullName evidence="2">DLG associated protein 5 like 1</fullName>
    </submittedName>
</protein>
<dbReference type="PANTHER" id="PTHR21558">
    <property type="entry name" value="SPEER/SPETEX"/>
    <property type="match status" value="1"/>
</dbReference>
<dbReference type="Pfam" id="PF04822">
    <property type="entry name" value="Takusan"/>
    <property type="match status" value="1"/>
</dbReference>
<reference evidence="2" key="1">
    <citation type="submission" date="2024-01" db="EMBL/GenBank/DDBJ databases">
        <title>GRCr8: a new rat reference genome assembly contstructed from accurate long reads and long range scaffolding.</title>
        <authorList>
            <person name="Doris P.A."/>
            <person name="Kalbfleisch T."/>
            <person name="Li K."/>
            <person name="Howe K."/>
            <person name="Wood J."/>
        </authorList>
    </citation>
    <scope>NUCLEOTIDE SEQUENCE [LARGE SCALE GENOMIC DNA]</scope>
    <source>
        <strain evidence="2">Brown Norway</strain>
    </source>
</reference>
<reference evidence="2" key="2">
    <citation type="submission" date="2025-08" db="UniProtKB">
        <authorList>
            <consortium name="Ensembl"/>
        </authorList>
    </citation>
    <scope>IDENTIFICATION</scope>
    <source>
        <strain evidence="2">Brown Norway</strain>
    </source>
</reference>
<dbReference type="OMA" id="DMQNMRG"/>
<evidence type="ECO:0000259" key="1">
    <source>
        <dbReference type="Pfam" id="PF04822"/>
    </source>
</evidence>
<dbReference type="AlphaFoldDB" id="A0A8I6ADJ2"/>
<dbReference type="PANTHER" id="PTHR21558:SF40">
    <property type="entry name" value="ENSMUSG00000072602 PROTEIN-RELATED"/>
    <property type="match status" value="1"/>
</dbReference>
<evidence type="ECO:0000313" key="3">
    <source>
        <dbReference type="Proteomes" id="UP000002494"/>
    </source>
</evidence>
<dbReference type="InterPro" id="IPR006907">
    <property type="entry name" value="DLG5_N"/>
</dbReference>
<dbReference type="Ensembl" id="ENSRNOT00000104746.2">
    <property type="protein sequence ID" value="ENSRNOP00000092194.2"/>
    <property type="gene ID" value="ENSRNOG00000063229.2"/>
</dbReference>
<dbReference type="OrthoDB" id="9617604at2759"/>
<proteinExistence type="predicted"/>
<dbReference type="RGD" id="9116417">
    <property type="gene designation" value="Dlgap5l1"/>
</dbReference>
<feature type="domain" description="Disks large homolog 5 N-terminal" evidence="1">
    <location>
        <begin position="79"/>
        <end position="158"/>
    </location>
</feature>
<name>A0A8I6ADJ2_RAT</name>
<dbReference type="Proteomes" id="UP000002494">
    <property type="component" value="Chromosome 5"/>
</dbReference>
<sequence length="259" mass="30569">MENTRIFSDVTSVVVTPTASVLSLQRLMGSEAGMFSRILSLFRRDDRTHASRPRQREASLLSRWRTRRMERSLRRLNQRASSQPSTNPVEEERIKRLENLKIALHKMQKERDELRSILADYPGKNLNDRNNFESEMLMMQHQDVMTDMQNMRGQINRALIKCKHLTLENDWYCRSFCPLITEFFELKNNAQRARNENRELLWDQIALEESIKETTRFCGEASMKIRVTSRTGLKQCSRSLPRAQTRTTALRDRTVHQDH</sequence>
<gene>
    <name evidence="4" type="primary">Dlgap5l1</name>
    <name evidence="2 5" type="synonym">Dlg5l7</name>
    <name evidence="4" type="synonym">LOC103692302</name>
</gene>